<organism evidence="4 5">
    <name type="scientific">Tepiditoga spiralis</name>
    <dbReference type="NCBI Taxonomy" id="2108365"/>
    <lineage>
        <taxon>Bacteria</taxon>
        <taxon>Thermotogati</taxon>
        <taxon>Thermotogota</taxon>
        <taxon>Thermotogae</taxon>
        <taxon>Petrotogales</taxon>
        <taxon>Petrotogaceae</taxon>
        <taxon>Tepiditoga</taxon>
    </lineage>
</organism>
<dbReference type="PIRSF" id="PIRSF003092">
    <property type="entry name" value="MinD"/>
    <property type="match status" value="1"/>
</dbReference>
<dbReference type="SUPFAM" id="SSF52540">
    <property type="entry name" value="P-loop containing nucleoside triphosphate hydrolases"/>
    <property type="match status" value="1"/>
</dbReference>
<dbReference type="GO" id="GO:0051782">
    <property type="term" value="P:negative regulation of cell division"/>
    <property type="evidence" value="ECO:0007669"/>
    <property type="project" value="TreeGrafter"/>
</dbReference>
<dbReference type="PANTHER" id="PTHR43384:SF4">
    <property type="entry name" value="CELLULOSE BIOSYNTHESIS PROTEIN BCSQ-RELATED"/>
    <property type="match status" value="1"/>
</dbReference>
<dbReference type="InterPro" id="IPR050625">
    <property type="entry name" value="ParA/MinD_ATPase"/>
</dbReference>
<dbReference type="RefSeq" id="WP_190613753.1">
    <property type="nucleotide sequence ID" value="NZ_AP018712.1"/>
</dbReference>
<dbReference type="PANTHER" id="PTHR43384">
    <property type="entry name" value="SEPTUM SITE-DETERMINING PROTEIN MIND HOMOLOG, CHLOROPLASTIC-RELATED"/>
    <property type="match status" value="1"/>
</dbReference>
<evidence type="ECO:0000313" key="4">
    <source>
        <dbReference type="EMBL" id="BBE31305.1"/>
    </source>
</evidence>
<evidence type="ECO:0000256" key="1">
    <source>
        <dbReference type="ARBA" id="ARBA00022741"/>
    </source>
</evidence>
<dbReference type="Gene3D" id="3.40.50.300">
    <property type="entry name" value="P-loop containing nucleotide triphosphate hydrolases"/>
    <property type="match status" value="1"/>
</dbReference>
<dbReference type="InterPro" id="IPR025669">
    <property type="entry name" value="AAA_dom"/>
</dbReference>
<keyword evidence="1" id="KW-0547">Nucleotide-binding</keyword>
<dbReference type="InterPro" id="IPR027417">
    <property type="entry name" value="P-loop_NTPase"/>
</dbReference>
<keyword evidence="5" id="KW-1185">Reference proteome</keyword>
<dbReference type="InterPro" id="IPR025501">
    <property type="entry name" value="MinD_FleN"/>
</dbReference>
<dbReference type="InParanoid" id="A0A7G1G5B5"/>
<dbReference type="FunCoup" id="A0A7G1G5B5">
    <property type="interactions" value="43"/>
</dbReference>
<feature type="domain" description="AAA" evidence="3">
    <location>
        <begin position="22"/>
        <end position="158"/>
    </location>
</feature>
<dbReference type="Proteomes" id="UP000516361">
    <property type="component" value="Chromosome"/>
</dbReference>
<evidence type="ECO:0000256" key="2">
    <source>
        <dbReference type="ARBA" id="ARBA00022840"/>
    </source>
</evidence>
<sequence length="287" mass="32532">MSNKLNEDQATELRKQFENVDTKIIAITGGKGGVGKSLFSVNISTELAKRGKKVLLFDSDAGFANASILFGKTIKNTFGDYISGKITLNECIQSSKYGVNVITTGFDFKDWKMFQNGFDEMMMEELMTLSNGHDYVIIDIGAGYSEKLKQFYKFSDKIYLITVPEPTAIVNAYTLIKALSYLDVQGELDIIINQIRTESEIKTVEDVLKKTVKNFLGKEISNFYYVMYEKNIRESIKRQIPYIVYKSNSKMGEIISNIVDDILNINIKNKKINFKRKLKNLFGIGGI</sequence>
<evidence type="ECO:0000313" key="5">
    <source>
        <dbReference type="Proteomes" id="UP000516361"/>
    </source>
</evidence>
<evidence type="ECO:0000259" key="3">
    <source>
        <dbReference type="Pfam" id="PF13614"/>
    </source>
</evidence>
<proteinExistence type="predicted"/>
<protein>
    <submittedName>
        <fullName evidence="4">Site-determining protein</fullName>
    </submittedName>
</protein>
<dbReference type="GO" id="GO:0005524">
    <property type="term" value="F:ATP binding"/>
    <property type="evidence" value="ECO:0007669"/>
    <property type="project" value="UniProtKB-KW"/>
</dbReference>
<keyword evidence="2" id="KW-0067">ATP-binding</keyword>
<accession>A0A7G1G5B5</accession>
<gene>
    <name evidence="4" type="ORF">OSSY52_14460</name>
</gene>
<dbReference type="GO" id="GO:0016887">
    <property type="term" value="F:ATP hydrolysis activity"/>
    <property type="evidence" value="ECO:0007669"/>
    <property type="project" value="TreeGrafter"/>
</dbReference>
<name>A0A7G1G5B5_9BACT</name>
<dbReference type="KEGG" id="ocy:OSSY52_14460"/>
<reference evidence="4 5" key="1">
    <citation type="submission" date="2018-06" db="EMBL/GenBank/DDBJ databases">
        <title>Genome sequencing of Oceanotoga sp. sy52.</title>
        <authorList>
            <person name="Mori K."/>
        </authorList>
    </citation>
    <scope>NUCLEOTIDE SEQUENCE [LARGE SCALE GENOMIC DNA]</scope>
    <source>
        <strain evidence="5">sy52</strain>
    </source>
</reference>
<dbReference type="AlphaFoldDB" id="A0A7G1G5B5"/>
<dbReference type="GO" id="GO:0005829">
    <property type="term" value="C:cytosol"/>
    <property type="evidence" value="ECO:0007669"/>
    <property type="project" value="TreeGrafter"/>
</dbReference>
<dbReference type="GO" id="GO:0009898">
    <property type="term" value="C:cytoplasmic side of plasma membrane"/>
    <property type="evidence" value="ECO:0007669"/>
    <property type="project" value="TreeGrafter"/>
</dbReference>
<dbReference type="EMBL" id="AP018712">
    <property type="protein sequence ID" value="BBE31305.1"/>
    <property type="molecule type" value="Genomic_DNA"/>
</dbReference>
<dbReference type="Pfam" id="PF13614">
    <property type="entry name" value="AAA_31"/>
    <property type="match status" value="1"/>
</dbReference>